<keyword evidence="3 6" id="KW-1133">Transmembrane helix</keyword>
<dbReference type="PANTHER" id="PTHR30168:SF0">
    <property type="entry name" value="INNER MEMBRANE PROTEIN"/>
    <property type="match status" value="1"/>
</dbReference>
<protein>
    <recommendedName>
        <fullName evidence="9">Neutral zinc metallopeptidase</fullName>
    </recommendedName>
</protein>
<evidence type="ECO:0000256" key="1">
    <source>
        <dbReference type="ARBA" id="ARBA00004167"/>
    </source>
</evidence>
<sequence>MELNENAEADTSQVTDRRGSGGGGLAGLPIPIGGLGGGIGGLVVLALLVLGGFMGGNALFGDDGGGDNGDLEQTCSTANPDRLKNTDCRNLLYINSIQAYWKDALPETLGQQYEMSDTVFFSQAVSTACGNADSGVGPFYCPEDNLIYIDLSFYNELASRFGADGEFAQPYVLAHEYGHHIQDILGTEADVRRQMERDPGNANALSVKLELQADCYAGVWAKHATETKSGNGVAIFKSITQADIDQALEAAAAIGDDAIQKKMGGGVDESKFTHGSSAQRKQWFSTGYSTGDPKACNTFTS</sequence>
<keyword evidence="2 6" id="KW-0812">Transmembrane</keyword>
<dbReference type="Proteomes" id="UP001500655">
    <property type="component" value="Unassembled WGS sequence"/>
</dbReference>
<comment type="caution">
    <text evidence="7">The sequence shown here is derived from an EMBL/GenBank/DDBJ whole genome shotgun (WGS) entry which is preliminary data.</text>
</comment>
<evidence type="ECO:0000313" key="8">
    <source>
        <dbReference type="Proteomes" id="UP001500655"/>
    </source>
</evidence>
<reference evidence="8" key="1">
    <citation type="journal article" date="2019" name="Int. J. Syst. Evol. Microbiol.">
        <title>The Global Catalogue of Microorganisms (GCM) 10K type strain sequencing project: providing services to taxonomists for standard genome sequencing and annotation.</title>
        <authorList>
            <consortium name="The Broad Institute Genomics Platform"/>
            <consortium name="The Broad Institute Genome Sequencing Center for Infectious Disease"/>
            <person name="Wu L."/>
            <person name="Ma J."/>
        </authorList>
    </citation>
    <scope>NUCLEOTIDE SEQUENCE [LARGE SCALE GENOMIC DNA]</scope>
    <source>
        <strain evidence="8">JCM 13249</strain>
    </source>
</reference>
<evidence type="ECO:0000256" key="6">
    <source>
        <dbReference type="SAM" id="Phobius"/>
    </source>
</evidence>
<dbReference type="Pfam" id="PF04228">
    <property type="entry name" value="Zn_peptidase"/>
    <property type="match status" value="1"/>
</dbReference>
<feature type="transmembrane region" description="Helical" evidence="6">
    <location>
        <begin position="28"/>
        <end position="50"/>
    </location>
</feature>
<evidence type="ECO:0000256" key="3">
    <source>
        <dbReference type="ARBA" id="ARBA00022989"/>
    </source>
</evidence>
<organism evidence="7 8">
    <name type="scientific">Luedemannella helvata</name>
    <dbReference type="NCBI Taxonomy" id="349315"/>
    <lineage>
        <taxon>Bacteria</taxon>
        <taxon>Bacillati</taxon>
        <taxon>Actinomycetota</taxon>
        <taxon>Actinomycetes</taxon>
        <taxon>Micromonosporales</taxon>
        <taxon>Micromonosporaceae</taxon>
        <taxon>Luedemannella</taxon>
    </lineage>
</organism>
<feature type="region of interest" description="Disordered" evidence="5">
    <location>
        <begin position="1"/>
        <end position="20"/>
    </location>
</feature>
<dbReference type="InterPro" id="IPR007343">
    <property type="entry name" value="Uncharacterised_pept_Zn_put"/>
</dbReference>
<dbReference type="EMBL" id="BAAALS010000016">
    <property type="protein sequence ID" value="GAA1760683.1"/>
    <property type="molecule type" value="Genomic_DNA"/>
</dbReference>
<evidence type="ECO:0000256" key="2">
    <source>
        <dbReference type="ARBA" id="ARBA00022692"/>
    </source>
</evidence>
<evidence type="ECO:0000256" key="4">
    <source>
        <dbReference type="ARBA" id="ARBA00023136"/>
    </source>
</evidence>
<comment type="subcellular location">
    <subcellularLocation>
        <location evidence="1">Membrane</location>
        <topology evidence="1">Single-pass membrane protein</topology>
    </subcellularLocation>
</comment>
<dbReference type="RefSeq" id="WP_344082831.1">
    <property type="nucleotide sequence ID" value="NZ_BAAALS010000016.1"/>
</dbReference>
<gene>
    <name evidence="7" type="ORF">GCM10009681_34860</name>
</gene>
<keyword evidence="4 6" id="KW-0472">Membrane</keyword>
<dbReference type="PANTHER" id="PTHR30168">
    <property type="entry name" value="PUTATIVE MEMBRANE PROTEIN YPFJ"/>
    <property type="match status" value="1"/>
</dbReference>
<proteinExistence type="predicted"/>
<evidence type="ECO:0008006" key="9">
    <source>
        <dbReference type="Google" id="ProtNLM"/>
    </source>
</evidence>
<accession>A0ABP4WQZ1</accession>
<name>A0ABP4WQZ1_9ACTN</name>
<evidence type="ECO:0000313" key="7">
    <source>
        <dbReference type="EMBL" id="GAA1760683.1"/>
    </source>
</evidence>
<evidence type="ECO:0000256" key="5">
    <source>
        <dbReference type="SAM" id="MobiDB-lite"/>
    </source>
</evidence>
<keyword evidence="8" id="KW-1185">Reference proteome</keyword>